<sequence length="314" mass="35328">MAAAGKRKAVPSRGTIRRQRARVDSDDESEEEVDVQPQRRASQAPPVASDDEENALDFTQPSVPEEVSQRVPSMEAEEEGRVPPRVAQMSKKSISDLTARLVRYLLYKANANMPVKFADIGKEVLQREPKIGRYILKLASAELESVFGYKAVAVDDIMPNVSGKKDVFLIINTIEDQNHLLQVNKCYGKVNRALLMVILAFIWCAPSRRLVEEDLLKQLALVDKSILNTSIKHPQLGDVPLLIKAFESQMYLTSDSEIDGDGKRVKFYTYGARTYAEVGKVQILTFMCKLIHNRLPTEQLLNELAIEMRNEQAP</sequence>
<dbReference type="GO" id="GO:0005634">
    <property type="term" value="C:nucleus"/>
    <property type="evidence" value="ECO:0007669"/>
    <property type="project" value="TreeGrafter"/>
</dbReference>
<dbReference type="PANTHER" id="PTHR11736">
    <property type="entry name" value="MELANOMA-ASSOCIATED ANTIGEN MAGE ANTIGEN"/>
    <property type="match status" value="1"/>
</dbReference>
<dbReference type="InterPro" id="IPR041899">
    <property type="entry name" value="MAGE_WH2"/>
</dbReference>
<dbReference type="Gene3D" id="1.10.10.1200">
    <property type="entry name" value="MAGE homology domain, winged helix WH1 motif"/>
    <property type="match status" value="1"/>
</dbReference>
<dbReference type="PROSITE" id="PS50838">
    <property type="entry name" value="MAGE"/>
    <property type="match status" value="1"/>
</dbReference>
<reference evidence="3 4" key="1">
    <citation type="journal article" date="2014" name="Genome Biol. Evol.">
        <title>The secreted proteins of Achlya hypogyna and Thraustotheca clavata identify the ancestral oomycete secretome and reveal gene acquisitions by horizontal gene transfer.</title>
        <authorList>
            <person name="Misner I."/>
            <person name="Blouin N."/>
            <person name="Leonard G."/>
            <person name="Richards T.A."/>
            <person name="Lane C.E."/>
        </authorList>
    </citation>
    <scope>NUCLEOTIDE SEQUENCE [LARGE SCALE GENOMIC DNA]</scope>
    <source>
        <strain evidence="3 4">ATCC 34112</strain>
    </source>
</reference>
<protein>
    <recommendedName>
        <fullName evidence="2">MAGE domain-containing protein</fullName>
    </recommendedName>
</protein>
<comment type="caution">
    <text evidence="3">The sequence shown here is derived from an EMBL/GenBank/DDBJ whole genome shotgun (WGS) entry which is preliminary data.</text>
</comment>
<accession>A0A1W0A5U3</accession>
<dbReference type="Gene3D" id="1.10.10.1210">
    <property type="entry name" value="MAGE homology domain, winged helix WH2 motif"/>
    <property type="match status" value="1"/>
</dbReference>
<proteinExistence type="predicted"/>
<dbReference type="InterPro" id="IPR041898">
    <property type="entry name" value="MAGE_WH1"/>
</dbReference>
<evidence type="ECO:0000259" key="2">
    <source>
        <dbReference type="PROSITE" id="PS50838"/>
    </source>
</evidence>
<dbReference type="STRING" id="74557.A0A1W0A5U3"/>
<name>A0A1W0A5U3_9STRA</name>
<dbReference type="Pfam" id="PF01454">
    <property type="entry name" value="MAGE"/>
    <property type="match status" value="1"/>
</dbReference>
<evidence type="ECO:0000313" key="3">
    <source>
        <dbReference type="EMBL" id="OQS05625.1"/>
    </source>
</evidence>
<dbReference type="Proteomes" id="UP000243217">
    <property type="component" value="Unassembled WGS sequence"/>
</dbReference>
<evidence type="ECO:0000256" key="1">
    <source>
        <dbReference type="SAM" id="MobiDB-lite"/>
    </source>
</evidence>
<dbReference type="EMBL" id="JNBS01000437">
    <property type="protein sequence ID" value="OQS05625.1"/>
    <property type="molecule type" value="Genomic_DNA"/>
</dbReference>
<feature type="compositionally biased region" description="Basic residues" evidence="1">
    <location>
        <begin position="1"/>
        <end position="20"/>
    </location>
</feature>
<evidence type="ECO:0000313" key="4">
    <source>
        <dbReference type="Proteomes" id="UP000243217"/>
    </source>
</evidence>
<dbReference type="SMART" id="SM01373">
    <property type="entry name" value="MAGE"/>
    <property type="match status" value="1"/>
</dbReference>
<gene>
    <name evidence="3" type="ORF">THRCLA_02273</name>
</gene>
<dbReference type="InterPro" id="IPR002190">
    <property type="entry name" value="MHD_dom"/>
</dbReference>
<organism evidence="3 4">
    <name type="scientific">Thraustotheca clavata</name>
    <dbReference type="NCBI Taxonomy" id="74557"/>
    <lineage>
        <taxon>Eukaryota</taxon>
        <taxon>Sar</taxon>
        <taxon>Stramenopiles</taxon>
        <taxon>Oomycota</taxon>
        <taxon>Saprolegniomycetes</taxon>
        <taxon>Saprolegniales</taxon>
        <taxon>Achlyaceae</taxon>
        <taxon>Thraustotheca</taxon>
    </lineage>
</organism>
<dbReference type="InterPro" id="IPR037445">
    <property type="entry name" value="MAGE"/>
</dbReference>
<feature type="domain" description="MAGE" evidence="2">
    <location>
        <begin position="94"/>
        <end position="290"/>
    </location>
</feature>
<feature type="region of interest" description="Disordered" evidence="1">
    <location>
        <begin position="1"/>
        <end position="87"/>
    </location>
</feature>
<dbReference type="AlphaFoldDB" id="A0A1W0A5U3"/>
<dbReference type="OrthoDB" id="205198at2759"/>
<keyword evidence="4" id="KW-1185">Reference proteome</keyword>
<dbReference type="PANTHER" id="PTHR11736:SF14">
    <property type="entry name" value="NSE3 HOMOLOG, SMC5-SMC6 COMPLEX COMPONENT"/>
    <property type="match status" value="1"/>
</dbReference>
<feature type="compositionally biased region" description="Acidic residues" evidence="1">
    <location>
        <begin position="25"/>
        <end position="34"/>
    </location>
</feature>